<dbReference type="Pfam" id="PF13456">
    <property type="entry name" value="RVT_3"/>
    <property type="match status" value="1"/>
</dbReference>
<dbReference type="GO" id="GO:0004523">
    <property type="term" value="F:RNA-DNA hybrid ribonuclease activity"/>
    <property type="evidence" value="ECO:0007669"/>
    <property type="project" value="InterPro"/>
</dbReference>
<evidence type="ECO:0000313" key="3">
    <source>
        <dbReference type="Proteomes" id="UP000236291"/>
    </source>
</evidence>
<dbReference type="CDD" id="cd06222">
    <property type="entry name" value="RNase_H_like"/>
    <property type="match status" value="1"/>
</dbReference>
<gene>
    <name evidence="2" type="ORF">L195_g040438</name>
</gene>
<dbReference type="InterPro" id="IPR044730">
    <property type="entry name" value="RNase_H-like_dom_plant"/>
</dbReference>
<organism evidence="2 3">
    <name type="scientific">Trifolium pratense</name>
    <name type="common">Red clover</name>
    <dbReference type="NCBI Taxonomy" id="57577"/>
    <lineage>
        <taxon>Eukaryota</taxon>
        <taxon>Viridiplantae</taxon>
        <taxon>Streptophyta</taxon>
        <taxon>Embryophyta</taxon>
        <taxon>Tracheophyta</taxon>
        <taxon>Spermatophyta</taxon>
        <taxon>Magnoliopsida</taxon>
        <taxon>eudicotyledons</taxon>
        <taxon>Gunneridae</taxon>
        <taxon>Pentapetalae</taxon>
        <taxon>rosids</taxon>
        <taxon>fabids</taxon>
        <taxon>Fabales</taxon>
        <taxon>Fabaceae</taxon>
        <taxon>Papilionoideae</taxon>
        <taxon>50 kb inversion clade</taxon>
        <taxon>NPAAA clade</taxon>
        <taxon>Hologalegina</taxon>
        <taxon>IRL clade</taxon>
        <taxon>Trifolieae</taxon>
        <taxon>Trifolium</taxon>
    </lineage>
</organism>
<comment type="caution">
    <text evidence="2">The sequence shown here is derived from an EMBL/GenBank/DDBJ whole genome shotgun (WGS) entry which is preliminary data.</text>
</comment>
<keyword evidence="2" id="KW-0648">Protein biosynthesis</keyword>
<accession>A0A2K3M0R2</accession>
<feature type="domain" description="RNase H type-1" evidence="1">
    <location>
        <begin position="43"/>
        <end position="127"/>
    </location>
</feature>
<sequence length="138" mass="15394">MCAVHLVGDWCTVNTVQQRASAAVPAPVTVQWQQPRDGWWKCNVDASFYGDAFHTSWSWCIRNSQGQFIAAGCNKILQKLTTYEGEAMALLEAIREAVNRGWNNIVFESDSKLVVDAIHTNQSGFSEFSSIISLLSCY</sequence>
<dbReference type="GO" id="GO:0003676">
    <property type="term" value="F:nucleic acid binding"/>
    <property type="evidence" value="ECO:0007669"/>
    <property type="project" value="InterPro"/>
</dbReference>
<dbReference type="InterPro" id="IPR012337">
    <property type="entry name" value="RNaseH-like_sf"/>
</dbReference>
<dbReference type="EMBL" id="ASHM01046194">
    <property type="protein sequence ID" value="PNX84378.1"/>
    <property type="molecule type" value="Genomic_DNA"/>
</dbReference>
<dbReference type="GO" id="GO:0003743">
    <property type="term" value="F:translation initiation factor activity"/>
    <property type="evidence" value="ECO:0007669"/>
    <property type="project" value="UniProtKB-KW"/>
</dbReference>
<dbReference type="InterPro" id="IPR052929">
    <property type="entry name" value="RNase_H-like_EbsB-rel"/>
</dbReference>
<evidence type="ECO:0000259" key="1">
    <source>
        <dbReference type="Pfam" id="PF13456"/>
    </source>
</evidence>
<keyword evidence="2" id="KW-0396">Initiation factor</keyword>
<name>A0A2K3M0R2_TRIPR</name>
<protein>
    <submittedName>
        <fullName evidence="2">Eukaryotic translation initiation factor 3 subunit c</fullName>
    </submittedName>
</protein>
<dbReference type="InterPro" id="IPR002156">
    <property type="entry name" value="RNaseH_domain"/>
</dbReference>
<dbReference type="Gene3D" id="3.30.420.10">
    <property type="entry name" value="Ribonuclease H-like superfamily/Ribonuclease H"/>
    <property type="match status" value="1"/>
</dbReference>
<evidence type="ECO:0000313" key="2">
    <source>
        <dbReference type="EMBL" id="PNX84378.1"/>
    </source>
</evidence>
<dbReference type="Proteomes" id="UP000236291">
    <property type="component" value="Unassembled WGS sequence"/>
</dbReference>
<dbReference type="AlphaFoldDB" id="A0A2K3M0R2"/>
<proteinExistence type="predicted"/>
<reference evidence="2 3" key="2">
    <citation type="journal article" date="2017" name="Front. Plant Sci.">
        <title>Gene Classification and Mining of Molecular Markers Useful in Red Clover (Trifolium pratense) Breeding.</title>
        <authorList>
            <person name="Istvanek J."/>
            <person name="Dluhosova J."/>
            <person name="Dluhos P."/>
            <person name="Patkova L."/>
            <person name="Nedelnik J."/>
            <person name="Repkova J."/>
        </authorList>
    </citation>
    <scope>NUCLEOTIDE SEQUENCE [LARGE SCALE GENOMIC DNA]</scope>
    <source>
        <strain evidence="3">cv. Tatra</strain>
        <tissue evidence="2">Young leaves</tissue>
    </source>
</reference>
<dbReference type="InterPro" id="IPR036397">
    <property type="entry name" value="RNaseH_sf"/>
</dbReference>
<dbReference type="PANTHER" id="PTHR47074">
    <property type="entry name" value="BNAC02G40300D PROTEIN"/>
    <property type="match status" value="1"/>
</dbReference>
<reference evidence="2 3" key="1">
    <citation type="journal article" date="2014" name="Am. J. Bot.">
        <title>Genome assembly and annotation for red clover (Trifolium pratense; Fabaceae).</title>
        <authorList>
            <person name="Istvanek J."/>
            <person name="Jaros M."/>
            <person name="Krenek A."/>
            <person name="Repkova J."/>
        </authorList>
    </citation>
    <scope>NUCLEOTIDE SEQUENCE [LARGE SCALE GENOMIC DNA]</scope>
    <source>
        <strain evidence="3">cv. Tatra</strain>
        <tissue evidence="2">Young leaves</tissue>
    </source>
</reference>
<dbReference type="SUPFAM" id="SSF53098">
    <property type="entry name" value="Ribonuclease H-like"/>
    <property type="match status" value="1"/>
</dbReference>
<dbReference type="PANTHER" id="PTHR47074:SF48">
    <property type="entry name" value="POLYNUCLEOTIDYL TRANSFERASE, RIBONUCLEASE H-LIKE SUPERFAMILY PROTEIN"/>
    <property type="match status" value="1"/>
</dbReference>